<dbReference type="InterPro" id="IPR010624">
    <property type="entry name" value="KaiC_dom"/>
</dbReference>
<dbReference type="RefSeq" id="WP_250868080.1">
    <property type="nucleotide sequence ID" value="NZ_JAGSOI010000022.1"/>
</dbReference>
<comment type="caution">
    <text evidence="4">The sequence shown here is derived from an EMBL/GenBank/DDBJ whole genome shotgun (WGS) entry which is preliminary data.</text>
</comment>
<gene>
    <name evidence="4" type="ORF">KDK67_06880</name>
</gene>
<dbReference type="EMBL" id="JAGSOI010000022">
    <property type="protein sequence ID" value="MCM1986724.1"/>
    <property type="molecule type" value="Genomic_DNA"/>
</dbReference>
<dbReference type="SUPFAM" id="SSF52540">
    <property type="entry name" value="P-loop containing nucleoside triphosphate hydrolases"/>
    <property type="match status" value="1"/>
</dbReference>
<dbReference type="InterPro" id="IPR027417">
    <property type="entry name" value="P-loop_NTPase"/>
</dbReference>
<dbReference type="Gene3D" id="3.40.50.300">
    <property type="entry name" value="P-loop containing nucleotide triphosphate hydrolases"/>
    <property type="match status" value="1"/>
</dbReference>
<evidence type="ECO:0000313" key="5">
    <source>
        <dbReference type="Proteomes" id="UP001056766"/>
    </source>
</evidence>
<keyword evidence="5" id="KW-1185">Reference proteome</keyword>
<feature type="domain" description="KaiC" evidence="3">
    <location>
        <begin position="6"/>
        <end position="250"/>
    </location>
</feature>
<evidence type="ECO:0000259" key="3">
    <source>
        <dbReference type="PROSITE" id="PS51146"/>
    </source>
</evidence>
<protein>
    <recommendedName>
        <fullName evidence="3">KaiC domain-containing protein</fullName>
    </recommendedName>
</protein>
<dbReference type="PANTHER" id="PTHR43637:SF2">
    <property type="entry name" value="PROTEIN GVPD 1"/>
    <property type="match status" value="1"/>
</dbReference>
<evidence type="ECO:0000256" key="1">
    <source>
        <dbReference type="ARBA" id="ARBA00022741"/>
    </source>
</evidence>
<dbReference type="InterPro" id="IPR014774">
    <property type="entry name" value="KaiC-like_dom"/>
</dbReference>
<evidence type="ECO:0000256" key="2">
    <source>
        <dbReference type="ARBA" id="ARBA00022840"/>
    </source>
</evidence>
<reference evidence="4" key="2">
    <citation type="submission" date="2021-04" db="EMBL/GenBank/DDBJ databases">
        <authorList>
            <person name="Dong X."/>
        </authorList>
    </citation>
    <scope>NUCLEOTIDE SEQUENCE</scope>
    <source>
        <strain evidence="4">LLY</strain>
    </source>
</reference>
<dbReference type="AlphaFoldDB" id="A0A9E5DC21"/>
<dbReference type="GO" id="GO:0005524">
    <property type="term" value="F:ATP binding"/>
    <property type="evidence" value="ECO:0007669"/>
    <property type="project" value="UniProtKB-KW"/>
</dbReference>
<organism evidence="4 5">
    <name type="scientific">Methanococcoides seepicolus</name>
    <dbReference type="NCBI Taxonomy" id="2828780"/>
    <lineage>
        <taxon>Archaea</taxon>
        <taxon>Methanobacteriati</taxon>
        <taxon>Methanobacteriota</taxon>
        <taxon>Stenosarchaea group</taxon>
        <taxon>Methanomicrobia</taxon>
        <taxon>Methanosarcinales</taxon>
        <taxon>Methanosarcinaceae</taxon>
        <taxon>Methanococcoides</taxon>
    </lineage>
</organism>
<sequence>MNNHIDRISTGIPGLDTRLDGGYPQGESFLVTGTQGTGKTIFGLHFLEKACSNNKRCVLIATEEMPYNLVKQANMFGFDLMGHIESGLLQINRVYEQRTNYVRNKTGKMYDPTKREIGLMDLLDYIPASTDVAIIDNIGVFTLEMTPRELRDKLDTMIQILAERNCTALFIMDDATHEITHNIADYSVCGSINLMMKDNPENLQIERFIKIIKMRRTCIPMKLMKFNITPKGINLENPLQPLYCPNVYNL</sequence>
<dbReference type="PROSITE" id="PS51146">
    <property type="entry name" value="KAIC"/>
    <property type="match status" value="1"/>
</dbReference>
<keyword evidence="1" id="KW-0547">Nucleotide-binding</keyword>
<proteinExistence type="predicted"/>
<dbReference type="Pfam" id="PF06745">
    <property type="entry name" value="ATPase"/>
    <property type="match status" value="1"/>
</dbReference>
<accession>A0A9E5DC21</accession>
<name>A0A9E5DC21_9EURY</name>
<evidence type="ECO:0000313" key="4">
    <source>
        <dbReference type="EMBL" id="MCM1986724.1"/>
    </source>
</evidence>
<reference evidence="4" key="1">
    <citation type="journal article" date="2021" name="mSystems">
        <title>Bacteria and Archaea Synergistically Convert Glycine Betaine to Biogenic Methane in the Formosa Cold Seep of the South China Sea.</title>
        <authorList>
            <person name="Li L."/>
            <person name="Zhang W."/>
            <person name="Zhang S."/>
            <person name="Song L."/>
            <person name="Sun Q."/>
            <person name="Zhang H."/>
            <person name="Xiang H."/>
            <person name="Dong X."/>
        </authorList>
    </citation>
    <scope>NUCLEOTIDE SEQUENCE</scope>
    <source>
        <strain evidence="4">LLY</strain>
    </source>
</reference>
<keyword evidence="2" id="KW-0067">ATP-binding</keyword>
<dbReference type="Proteomes" id="UP001056766">
    <property type="component" value="Unassembled WGS sequence"/>
</dbReference>
<dbReference type="PANTHER" id="PTHR43637">
    <property type="entry name" value="UPF0273 PROTEIN TM_0370"/>
    <property type="match status" value="1"/>
</dbReference>